<comment type="caution">
    <text evidence="1">The sequence shown here is derived from an EMBL/GenBank/DDBJ whole genome shotgun (WGS) entry which is preliminary data.</text>
</comment>
<dbReference type="EMBL" id="PEDP01001665">
    <property type="protein sequence ID" value="POS83353.1"/>
    <property type="molecule type" value="Genomic_DNA"/>
</dbReference>
<organism evidence="1 2">
    <name type="scientific">Erysiphe pulchra</name>
    <dbReference type="NCBI Taxonomy" id="225359"/>
    <lineage>
        <taxon>Eukaryota</taxon>
        <taxon>Fungi</taxon>
        <taxon>Dikarya</taxon>
        <taxon>Ascomycota</taxon>
        <taxon>Pezizomycotina</taxon>
        <taxon>Leotiomycetes</taxon>
        <taxon>Erysiphales</taxon>
        <taxon>Erysiphaceae</taxon>
        <taxon>Erysiphe</taxon>
    </lineage>
</organism>
<sequence length="202" mass="23798">MAGPSRVSSRKNSSEVTIEFGPDRKRHNISRKYLSDLPWFNDDDDIYTSGVDEDIGIILLDYLSTGRYEPPRIDPKFSDRIRLRLDLQTTLRVFLVTEIWPILKLRKITRRKIQTLSKSITVCDLVEIVDEELSNPDVPKLPRSRQWLYNHLSNILEKESLEDSGILDELMEFTDFEDLSLCKELTKRIIRFQERRINRADE</sequence>
<name>A0A2S4PMX0_9PEZI</name>
<accession>A0A2S4PMX0</accession>
<dbReference type="STRING" id="225359.A0A2S4PMX0"/>
<dbReference type="AlphaFoldDB" id="A0A2S4PMX0"/>
<keyword evidence="2" id="KW-1185">Reference proteome</keyword>
<reference evidence="1 2" key="1">
    <citation type="submission" date="2017-10" db="EMBL/GenBank/DDBJ databases">
        <title>Development of genomic resources for the powdery mildew, Erysiphe pulchra.</title>
        <authorList>
            <person name="Wadl P.A."/>
            <person name="Mack B.M."/>
            <person name="Moore G."/>
            <person name="Beltz S.B."/>
        </authorList>
    </citation>
    <scope>NUCLEOTIDE SEQUENCE [LARGE SCALE GENOMIC DNA]</scope>
    <source>
        <strain evidence="1">Cflorida</strain>
    </source>
</reference>
<evidence type="ECO:0000313" key="2">
    <source>
        <dbReference type="Proteomes" id="UP000237438"/>
    </source>
</evidence>
<proteinExistence type="predicted"/>
<evidence type="ECO:0008006" key="3">
    <source>
        <dbReference type="Google" id="ProtNLM"/>
    </source>
</evidence>
<gene>
    <name evidence="1" type="ORF">EPUL_005055</name>
</gene>
<protein>
    <recommendedName>
        <fullName evidence="3">BTB domain-containing protein</fullName>
    </recommendedName>
</protein>
<dbReference type="Proteomes" id="UP000237438">
    <property type="component" value="Unassembled WGS sequence"/>
</dbReference>
<dbReference type="OrthoDB" id="3594103at2759"/>
<evidence type="ECO:0000313" key="1">
    <source>
        <dbReference type="EMBL" id="POS83353.1"/>
    </source>
</evidence>